<evidence type="ECO:0000313" key="2">
    <source>
        <dbReference type="Proteomes" id="UP000008457"/>
    </source>
</evidence>
<keyword evidence="2" id="KW-1185">Reference proteome</keyword>
<proteinExistence type="predicted"/>
<dbReference type="AlphaFoldDB" id="F3ZZA8"/>
<name>F3ZZA8_MAHA5</name>
<reference evidence="1 2" key="2">
    <citation type="journal article" date="2011" name="Stand. Genomic Sci.">
        <title>Complete genome sequence of Mahella australiensis type strain (50-1 BON).</title>
        <authorList>
            <person name="Sikorski J."/>
            <person name="Teshima H."/>
            <person name="Nolan M."/>
            <person name="Lucas S."/>
            <person name="Hammon N."/>
            <person name="Deshpande S."/>
            <person name="Cheng J.F."/>
            <person name="Pitluck S."/>
            <person name="Liolios K."/>
            <person name="Pagani I."/>
            <person name="Ivanova N."/>
            <person name="Huntemann M."/>
            <person name="Mavromatis K."/>
            <person name="Ovchinikova G."/>
            <person name="Pati A."/>
            <person name="Tapia R."/>
            <person name="Han C."/>
            <person name="Goodwin L."/>
            <person name="Chen A."/>
            <person name="Palaniappan K."/>
            <person name="Land M."/>
            <person name="Hauser L."/>
            <person name="Ngatchou-Djao O.D."/>
            <person name="Rohde M."/>
            <person name="Pukall R."/>
            <person name="Spring S."/>
            <person name="Abt B."/>
            <person name="Goker M."/>
            <person name="Detter J.C."/>
            <person name="Woyke T."/>
            <person name="Bristow J."/>
            <person name="Markowitz V."/>
            <person name="Hugenholtz P."/>
            <person name="Eisen J.A."/>
            <person name="Kyrpides N.C."/>
            <person name="Klenk H.P."/>
            <person name="Lapidus A."/>
        </authorList>
    </citation>
    <scope>NUCLEOTIDE SEQUENCE [LARGE SCALE GENOMIC DNA]</scope>
    <source>
        <strain evidence="2">DSM 15567 / CIP 107919 / 50-1 BON</strain>
    </source>
</reference>
<gene>
    <name evidence="1" type="ordered locus">Mahau_2757</name>
</gene>
<reference evidence="2" key="1">
    <citation type="submission" date="2010-11" db="EMBL/GenBank/DDBJ databases">
        <title>The complete genome of Mahella australiensis DSM 15567.</title>
        <authorList>
            <consortium name="US DOE Joint Genome Institute (JGI-PGF)"/>
            <person name="Lucas S."/>
            <person name="Copeland A."/>
            <person name="Lapidus A."/>
            <person name="Bruce D."/>
            <person name="Goodwin L."/>
            <person name="Pitluck S."/>
            <person name="Kyrpides N."/>
            <person name="Mavromatis K."/>
            <person name="Pagani I."/>
            <person name="Ivanova N."/>
            <person name="Teshima H."/>
            <person name="Brettin T."/>
            <person name="Detter J.C."/>
            <person name="Han C."/>
            <person name="Tapia R."/>
            <person name="Land M."/>
            <person name="Hauser L."/>
            <person name="Markowitz V."/>
            <person name="Cheng J.-F."/>
            <person name="Hugenholtz P."/>
            <person name="Woyke T."/>
            <person name="Wu D."/>
            <person name="Spring S."/>
            <person name="Pukall R."/>
            <person name="Steenblock K."/>
            <person name="Schneider S."/>
            <person name="Klenk H.-P."/>
            <person name="Eisen J.A."/>
        </authorList>
    </citation>
    <scope>NUCLEOTIDE SEQUENCE [LARGE SCALE GENOMIC DNA]</scope>
    <source>
        <strain evidence="2">DSM 15567 / CIP 107919 / 50-1 BON</strain>
    </source>
</reference>
<evidence type="ECO:0000313" key="1">
    <source>
        <dbReference type="EMBL" id="AEE97890.1"/>
    </source>
</evidence>
<dbReference type="STRING" id="697281.Mahau_2757"/>
<dbReference type="Proteomes" id="UP000008457">
    <property type="component" value="Chromosome"/>
</dbReference>
<sequence length="37" mass="4178">MKYNASIAFVINIIKAATLWEIADSLSNPVWRNKSVL</sequence>
<dbReference type="HOGENOM" id="CLU_3345535_0_0_9"/>
<dbReference type="KEGG" id="mas:Mahau_2757"/>
<dbReference type="EMBL" id="CP002360">
    <property type="protein sequence ID" value="AEE97890.1"/>
    <property type="molecule type" value="Genomic_DNA"/>
</dbReference>
<organism evidence="1 2">
    <name type="scientific">Mahella australiensis (strain DSM 15567 / CIP 107919 / 50-1 BON)</name>
    <dbReference type="NCBI Taxonomy" id="697281"/>
    <lineage>
        <taxon>Bacteria</taxon>
        <taxon>Bacillati</taxon>
        <taxon>Bacillota</taxon>
        <taxon>Clostridia</taxon>
        <taxon>Thermoanaerobacterales</taxon>
        <taxon>Thermoanaerobacterales Family IV. Incertae Sedis</taxon>
        <taxon>Mahella</taxon>
    </lineage>
</organism>
<accession>F3ZZA8</accession>
<protein>
    <submittedName>
        <fullName evidence="1">Uncharacterized protein</fullName>
    </submittedName>
</protein>